<dbReference type="PATRIC" id="fig|345309.4.peg.1829"/>
<evidence type="ECO:0000256" key="5">
    <source>
        <dbReference type="ARBA" id="ARBA00022475"/>
    </source>
</evidence>
<evidence type="ECO:0000256" key="4">
    <source>
        <dbReference type="ARBA" id="ARBA00022448"/>
    </source>
</evidence>
<reference evidence="11 12" key="1">
    <citation type="submission" date="2015-03" db="EMBL/GenBank/DDBJ databases">
        <title>Draft genome sequence of Luteibacter yeojuensis strain SU11.</title>
        <authorList>
            <person name="Sulaiman J."/>
            <person name="Priya K."/>
            <person name="Chan K.-G."/>
        </authorList>
    </citation>
    <scope>NUCLEOTIDE SEQUENCE [LARGE SCALE GENOMIC DNA]</scope>
    <source>
        <strain evidence="11 12">SU11</strain>
    </source>
</reference>
<keyword evidence="12" id="KW-1185">Reference proteome</keyword>
<evidence type="ECO:0000256" key="3">
    <source>
        <dbReference type="ARBA" id="ARBA00007520"/>
    </source>
</evidence>
<feature type="transmembrane region" description="Helical" evidence="9">
    <location>
        <begin position="73"/>
        <end position="92"/>
    </location>
</feature>
<keyword evidence="4" id="KW-0813">Transport</keyword>
<comment type="subcellular location">
    <subcellularLocation>
        <location evidence="2">Cell membrane</location>
        <topology evidence="2">Multi-pass membrane protein</topology>
    </subcellularLocation>
</comment>
<keyword evidence="6 9" id="KW-0812">Transmembrane</keyword>
<feature type="transmembrane region" description="Helical" evidence="9">
    <location>
        <begin position="39"/>
        <end position="61"/>
    </location>
</feature>
<keyword evidence="8 9" id="KW-0472">Membrane</keyword>
<dbReference type="AlphaFoldDB" id="A0A0F3KMX1"/>
<dbReference type="OrthoDB" id="9764259at2"/>
<organism evidence="11 12">
    <name type="scientific">Luteibacter yeojuensis</name>
    <dbReference type="NCBI Taxonomy" id="345309"/>
    <lineage>
        <taxon>Bacteria</taxon>
        <taxon>Pseudomonadati</taxon>
        <taxon>Pseudomonadota</taxon>
        <taxon>Gammaproteobacteria</taxon>
        <taxon>Lysobacterales</taxon>
        <taxon>Rhodanobacteraceae</taxon>
        <taxon>Luteibacter</taxon>
    </lineage>
</organism>
<evidence type="ECO:0000256" key="8">
    <source>
        <dbReference type="ARBA" id="ARBA00023136"/>
    </source>
</evidence>
<evidence type="ECO:0000256" key="9">
    <source>
        <dbReference type="SAM" id="Phobius"/>
    </source>
</evidence>
<comment type="function">
    <text evidence="1">Resistance to tetracycline by an active tetracycline efflux. This is an energy-dependent process that decreases the accumulation of the antibiotic in whole cells. This protein functions as a metal-tetracycline/H(+) antiporter.</text>
</comment>
<evidence type="ECO:0000256" key="7">
    <source>
        <dbReference type="ARBA" id="ARBA00022989"/>
    </source>
</evidence>
<evidence type="ECO:0000313" key="12">
    <source>
        <dbReference type="Proteomes" id="UP000033651"/>
    </source>
</evidence>
<dbReference type="PANTHER" id="PTHR23517:SF3">
    <property type="entry name" value="INTEGRAL MEMBRANE TRANSPORT PROTEIN"/>
    <property type="match status" value="1"/>
</dbReference>
<protein>
    <submittedName>
        <fullName evidence="11">Transporter, major facilitator family protein</fullName>
    </submittedName>
</protein>
<feature type="domain" description="Major facilitator superfamily (MFS) profile" evidence="10">
    <location>
        <begin position="7"/>
        <end position="391"/>
    </location>
</feature>
<dbReference type="PROSITE" id="PS50850">
    <property type="entry name" value="MFS"/>
    <property type="match status" value="1"/>
</dbReference>
<dbReference type="EMBL" id="JZRB01000025">
    <property type="protein sequence ID" value="KJV32531.1"/>
    <property type="molecule type" value="Genomic_DNA"/>
</dbReference>
<feature type="transmembrane region" description="Helical" evidence="9">
    <location>
        <begin position="244"/>
        <end position="267"/>
    </location>
</feature>
<feature type="transmembrane region" description="Helical" evidence="9">
    <location>
        <begin position="279"/>
        <end position="298"/>
    </location>
</feature>
<gene>
    <name evidence="11" type="ORF">VI08_12420</name>
</gene>
<dbReference type="RefSeq" id="WP_045829897.1">
    <property type="nucleotide sequence ID" value="NZ_JZRB01000025.1"/>
</dbReference>
<proteinExistence type="inferred from homology"/>
<dbReference type="GO" id="GO:0022857">
    <property type="term" value="F:transmembrane transporter activity"/>
    <property type="evidence" value="ECO:0007669"/>
    <property type="project" value="InterPro"/>
</dbReference>
<dbReference type="PRINTS" id="PR01035">
    <property type="entry name" value="TCRTETA"/>
</dbReference>
<dbReference type="InterPro" id="IPR011701">
    <property type="entry name" value="MFS"/>
</dbReference>
<feature type="transmembrane region" description="Helical" evidence="9">
    <location>
        <begin position="358"/>
        <end position="382"/>
    </location>
</feature>
<keyword evidence="5" id="KW-1003">Cell membrane</keyword>
<dbReference type="PANTHER" id="PTHR23517">
    <property type="entry name" value="RESISTANCE PROTEIN MDTM, PUTATIVE-RELATED-RELATED"/>
    <property type="match status" value="1"/>
</dbReference>
<dbReference type="InterPro" id="IPR001958">
    <property type="entry name" value="Tet-R_TetA/multi-R_MdtG-like"/>
</dbReference>
<dbReference type="Proteomes" id="UP000033651">
    <property type="component" value="Unassembled WGS sequence"/>
</dbReference>
<dbReference type="PROSITE" id="PS00216">
    <property type="entry name" value="SUGAR_TRANSPORT_1"/>
    <property type="match status" value="1"/>
</dbReference>
<dbReference type="SUPFAM" id="SSF103473">
    <property type="entry name" value="MFS general substrate transporter"/>
    <property type="match status" value="1"/>
</dbReference>
<feature type="transmembrane region" description="Helical" evidence="9">
    <location>
        <begin position="162"/>
        <end position="182"/>
    </location>
</feature>
<dbReference type="InterPro" id="IPR050171">
    <property type="entry name" value="MFS_Transporters"/>
</dbReference>
<evidence type="ECO:0000256" key="2">
    <source>
        <dbReference type="ARBA" id="ARBA00004651"/>
    </source>
</evidence>
<evidence type="ECO:0000256" key="6">
    <source>
        <dbReference type="ARBA" id="ARBA00022692"/>
    </source>
</evidence>
<evidence type="ECO:0000259" key="10">
    <source>
        <dbReference type="PROSITE" id="PS50850"/>
    </source>
</evidence>
<dbReference type="InterPro" id="IPR020846">
    <property type="entry name" value="MFS_dom"/>
</dbReference>
<feature type="transmembrane region" description="Helical" evidence="9">
    <location>
        <begin position="304"/>
        <end position="328"/>
    </location>
</feature>
<evidence type="ECO:0000256" key="1">
    <source>
        <dbReference type="ARBA" id="ARBA00003279"/>
    </source>
</evidence>
<feature type="transmembrane region" description="Helical" evidence="9">
    <location>
        <begin position="132"/>
        <end position="156"/>
    </location>
</feature>
<name>A0A0F3KMX1_9GAMM</name>
<dbReference type="GO" id="GO:0005886">
    <property type="term" value="C:plasma membrane"/>
    <property type="evidence" value="ECO:0007669"/>
    <property type="project" value="UniProtKB-SubCell"/>
</dbReference>
<comment type="similarity">
    <text evidence="3">Belongs to the major facilitator superfamily. TCR/Tet family.</text>
</comment>
<comment type="caution">
    <text evidence="11">The sequence shown here is derived from an EMBL/GenBank/DDBJ whole genome shotgun (WGS) entry which is preliminary data.</text>
</comment>
<dbReference type="InterPro" id="IPR005829">
    <property type="entry name" value="Sugar_transporter_CS"/>
</dbReference>
<feature type="transmembrane region" description="Helical" evidence="9">
    <location>
        <begin position="216"/>
        <end position="238"/>
    </location>
</feature>
<dbReference type="Pfam" id="PF07690">
    <property type="entry name" value="MFS_1"/>
    <property type="match status" value="1"/>
</dbReference>
<sequence>MTKIPPQALLACLLMFCAGLADGVLVPFLPLWATGEAHVPVALVGLLFGCYAGGELLAAPFVGGIADRVGRRVVLIASSLGVGAGIAALFFVHGWLAAAGVLLVTGLFESVLHPTIMAVIADVIPQEGHRRWFSVAVVASGVGHVVGPLLGALVAMTSLKQVFLVAGAPLFVGGLVVALFLAETAHGINGEGDDDEEEEGLSALAPIFRDRRLAMLLVWVVAFEVVGNWVQAVLPIYMRDAGTLGASGVGVLFAGSAAVMAVLQLVVTRVTEQRPASSLTFVAGVATLIAFAVLSASASLPAAIIALGLVSLAHMLVGPLVPTAVSALSPPHRRASYMAASSVAVDLKDSLAPAMGTALYALSPVLPWFIGMPVVMAAALGLGRMVSGQEASRASALPQE</sequence>
<dbReference type="Gene3D" id="1.20.1250.20">
    <property type="entry name" value="MFS general substrate transporter like domains"/>
    <property type="match status" value="1"/>
</dbReference>
<dbReference type="InterPro" id="IPR036259">
    <property type="entry name" value="MFS_trans_sf"/>
</dbReference>
<keyword evidence="7 9" id="KW-1133">Transmembrane helix</keyword>
<accession>A0A0F3KMX1</accession>
<evidence type="ECO:0000313" key="11">
    <source>
        <dbReference type="EMBL" id="KJV32531.1"/>
    </source>
</evidence>